<dbReference type="AlphaFoldDB" id="A0AAU7EI46"/>
<dbReference type="EMBL" id="CP155618">
    <property type="protein sequence ID" value="XBL14793.1"/>
    <property type="molecule type" value="Genomic_DNA"/>
</dbReference>
<organism evidence="1 2">
    <name type="scientific">Mariniflexile litorale</name>
    <dbReference type="NCBI Taxonomy" id="3045158"/>
    <lineage>
        <taxon>Bacteria</taxon>
        <taxon>Pseudomonadati</taxon>
        <taxon>Bacteroidota</taxon>
        <taxon>Flavobacteriia</taxon>
        <taxon>Flavobacteriales</taxon>
        <taxon>Flavobacteriaceae</taxon>
        <taxon>Mariniflexile</taxon>
    </lineage>
</organism>
<evidence type="ECO:0000313" key="2">
    <source>
        <dbReference type="Proteomes" id="UP001224325"/>
    </source>
</evidence>
<dbReference type="Gene3D" id="1.10.10.10">
    <property type="entry name" value="Winged helix-like DNA-binding domain superfamily/Winged helix DNA-binding domain"/>
    <property type="match status" value="1"/>
</dbReference>
<gene>
    <name evidence="1" type="ORF">QLS71_001965</name>
</gene>
<dbReference type="Pfam" id="PF16264">
    <property type="entry name" value="SatD"/>
    <property type="match status" value="1"/>
</dbReference>
<accession>A0AAU7EI46</accession>
<proteinExistence type="predicted"/>
<dbReference type="RefSeq" id="WP_308991211.1">
    <property type="nucleotide sequence ID" value="NZ_CP155618.1"/>
</dbReference>
<sequence length="211" mass="24066">MVSIITGDIIRSKKFKNPEIWLTPLKEALTKTGIDKKYWEIFRGDSFQIEIESNQLAFNIATYIKACIKTVKGLDVRMAIGIGDKNFEGDEVTESNGEAFQFSGETLEELKKEKTNLKLKSHNLILNEELNLYFKFASISMDNWSVSSAETVKIALENSTALQTEMAQTLGVSQDAVSKRLKRAHFNEIMELDRMYSKKITQLELNLIKEK</sequence>
<protein>
    <submittedName>
        <fullName evidence="1">SatD family protein</fullName>
    </submittedName>
</protein>
<dbReference type="KEGG" id="mlil:QLS71_001965"/>
<reference evidence="1" key="1">
    <citation type="submission" date="2024-04" db="EMBL/GenBank/DDBJ databases">
        <title>Mariniflexile litorale, isolated from the shallow sediments of the Sea of Japan.</title>
        <authorList>
            <person name="Romanenko L."/>
            <person name="Isaeva M."/>
        </authorList>
    </citation>
    <scope>NUCLEOTIDE SEQUENCE [LARGE SCALE GENOMIC DNA]</scope>
    <source>
        <strain evidence="1">KMM 9835</strain>
    </source>
</reference>
<name>A0AAU7EI46_9FLAO</name>
<dbReference type="InterPro" id="IPR036388">
    <property type="entry name" value="WH-like_DNA-bd_sf"/>
</dbReference>
<keyword evidence="2" id="KW-1185">Reference proteome</keyword>
<dbReference type="Proteomes" id="UP001224325">
    <property type="component" value="Chromosome"/>
</dbReference>
<dbReference type="InterPro" id="IPR032580">
    <property type="entry name" value="SatD"/>
</dbReference>
<evidence type="ECO:0000313" key="1">
    <source>
        <dbReference type="EMBL" id="XBL14793.1"/>
    </source>
</evidence>